<feature type="active site" description="Proton acceptor" evidence="4">
    <location>
        <position position="153"/>
    </location>
</feature>
<dbReference type="InterPro" id="IPR016035">
    <property type="entry name" value="Acyl_Trfase/lysoPLipase"/>
</dbReference>
<organism evidence="6 7">
    <name type="scientific">Psychroflexus salinarum</name>
    <dbReference type="NCBI Taxonomy" id="546024"/>
    <lineage>
        <taxon>Bacteria</taxon>
        <taxon>Pseudomonadati</taxon>
        <taxon>Bacteroidota</taxon>
        <taxon>Flavobacteriia</taxon>
        <taxon>Flavobacteriales</taxon>
        <taxon>Flavobacteriaceae</taxon>
        <taxon>Psychroflexus</taxon>
    </lineage>
</organism>
<feature type="active site" description="Nucleophile" evidence="4">
    <location>
        <position position="39"/>
    </location>
</feature>
<evidence type="ECO:0000256" key="1">
    <source>
        <dbReference type="ARBA" id="ARBA00022801"/>
    </source>
</evidence>
<proteinExistence type="predicted"/>
<dbReference type="SUPFAM" id="SSF52151">
    <property type="entry name" value="FabD/lysophospholipase-like"/>
    <property type="match status" value="1"/>
</dbReference>
<dbReference type="RefSeq" id="WP_379657976.1">
    <property type="nucleotide sequence ID" value="NZ_JBHTIV010000009.1"/>
</dbReference>
<keyword evidence="2 4" id="KW-0442">Lipid degradation</keyword>
<reference evidence="7" key="1">
    <citation type="journal article" date="2019" name="Int. J. Syst. Evol. Microbiol.">
        <title>The Global Catalogue of Microorganisms (GCM) 10K type strain sequencing project: providing services to taxonomists for standard genome sequencing and annotation.</title>
        <authorList>
            <consortium name="The Broad Institute Genomics Platform"/>
            <consortium name="The Broad Institute Genome Sequencing Center for Infectious Disease"/>
            <person name="Wu L."/>
            <person name="Ma J."/>
        </authorList>
    </citation>
    <scope>NUCLEOTIDE SEQUENCE [LARGE SCALE GENOMIC DNA]</scope>
    <source>
        <strain evidence="7">CCUG 56752</strain>
    </source>
</reference>
<dbReference type="PANTHER" id="PTHR14226:SF76">
    <property type="entry name" value="NTE FAMILY PROTEIN RSSA"/>
    <property type="match status" value="1"/>
</dbReference>
<dbReference type="EMBL" id="JBHTIV010000009">
    <property type="protein sequence ID" value="MFD0932660.1"/>
    <property type="molecule type" value="Genomic_DNA"/>
</dbReference>
<keyword evidence="1 4" id="KW-0378">Hydrolase</keyword>
<evidence type="ECO:0000256" key="4">
    <source>
        <dbReference type="PROSITE-ProRule" id="PRU01161"/>
    </source>
</evidence>
<gene>
    <name evidence="6" type="ORF">ACFQ0R_08660</name>
</gene>
<evidence type="ECO:0000256" key="2">
    <source>
        <dbReference type="ARBA" id="ARBA00022963"/>
    </source>
</evidence>
<evidence type="ECO:0000313" key="6">
    <source>
        <dbReference type="EMBL" id="MFD0932660.1"/>
    </source>
</evidence>
<feature type="short sequence motif" description="DGA/G" evidence="4">
    <location>
        <begin position="153"/>
        <end position="155"/>
    </location>
</feature>
<dbReference type="Gene3D" id="3.40.1090.10">
    <property type="entry name" value="Cytosolic phospholipase A2 catalytic domain"/>
    <property type="match status" value="1"/>
</dbReference>
<evidence type="ECO:0000259" key="5">
    <source>
        <dbReference type="PROSITE" id="PS51635"/>
    </source>
</evidence>
<dbReference type="PANTHER" id="PTHR14226">
    <property type="entry name" value="NEUROPATHY TARGET ESTERASE/SWISS CHEESE D.MELANOGASTER"/>
    <property type="match status" value="1"/>
</dbReference>
<name>A0ABW3GTU8_9FLAO</name>
<protein>
    <submittedName>
        <fullName evidence="6">Patatin-like phospholipase family protein</fullName>
    </submittedName>
</protein>
<evidence type="ECO:0000313" key="7">
    <source>
        <dbReference type="Proteomes" id="UP001597049"/>
    </source>
</evidence>
<dbReference type="Pfam" id="PF01734">
    <property type="entry name" value="Patatin"/>
    <property type="match status" value="1"/>
</dbReference>
<accession>A0ABW3GTU8</accession>
<evidence type="ECO:0000256" key="3">
    <source>
        <dbReference type="ARBA" id="ARBA00023098"/>
    </source>
</evidence>
<feature type="short sequence motif" description="GXSXG" evidence="4">
    <location>
        <begin position="37"/>
        <end position="41"/>
    </location>
</feature>
<keyword evidence="7" id="KW-1185">Reference proteome</keyword>
<dbReference type="InterPro" id="IPR002641">
    <property type="entry name" value="PNPLA_dom"/>
</dbReference>
<dbReference type="InterPro" id="IPR050301">
    <property type="entry name" value="NTE"/>
</dbReference>
<sequence length="292" mass="32968">MKKVSLVLSGGGARGLVHIGVLEELEQQGYEIHSITGTSMGAVVGGIYAAGKIKEFKEWTLKLDKIDVFNLVDFTLFKSGFIEGDKVFEELSSFIPDKQIQDLPIRFCATATDLISKKQVIFKEGSLYKAMRASIAIPNVITPLKNEDSILVDGGVINNTPIPYAPRNDNDVLIAVNVNADLPIPEKPEKLEKKEEEQSFYQSTIDKFNKNLSKLFSDDTPNDLSYFDIMNISFELMRNEMVKNTLEKNPPDILIETPRYFCEIYDFYKAEELIEMGRKAALKSLNDYKDNQ</sequence>
<dbReference type="Proteomes" id="UP001597049">
    <property type="component" value="Unassembled WGS sequence"/>
</dbReference>
<feature type="short sequence motif" description="GXGXXG" evidence="4">
    <location>
        <begin position="10"/>
        <end position="15"/>
    </location>
</feature>
<dbReference type="PROSITE" id="PS51635">
    <property type="entry name" value="PNPLA"/>
    <property type="match status" value="1"/>
</dbReference>
<keyword evidence="3 4" id="KW-0443">Lipid metabolism</keyword>
<comment type="caution">
    <text evidence="6">The sequence shown here is derived from an EMBL/GenBank/DDBJ whole genome shotgun (WGS) entry which is preliminary data.</text>
</comment>
<feature type="domain" description="PNPLA" evidence="5">
    <location>
        <begin position="6"/>
        <end position="166"/>
    </location>
</feature>